<dbReference type="InterPro" id="IPR036637">
    <property type="entry name" value="Phosphohistidine_dom_sf"/>
</dbReference>
<evidence type="ECO:0000256" key="3">
    <source>
        <dbReference type="ARBA" id="ARBA00022840"/>
    </source>
</evidence>
<feature type="domain" description="PEP-utilising enzyme mobile" evidence="5">
    <location>
        <begin position="345"/>
        <end position="416"/>
    </location>
</feature>
<dbReference type="InterPro" id="IPR041006">
    <property type="entry name" value="Morc_S5"/>
</dbReference>
<dbReference type="GO" id="GO:0008986">
    <property type="term" value="F:pyruvate, water dikinase activity"/>
    <property type="evidence" value="ECO:0007669"/>
    <property type="project" value="InterPro"/>
</dbReference>
<dbReference type="EMBL" id="MFLY01000038">
    <property type="protein sequence ID" value="OGG72607.1"/>
    <property type="molecule type" value="Genomic_DNA"/>
</dbReference>
<evidence type="ECO:0000256" key="1">
    <source>
        <dbReference type="ARBA" id="ARBA00007837"/>
    </source>
</evidence>
<comment type="caution">
    <text evidence="7">The sequence shown here is derived from an EMBL/GenBank/DDBJ whole genome shotgun (WGS) entry which is preliminary data.</text>
</comment>
<accession>A0A1F6EG29</accession>
<dbReference type="SUPFAM" id="SSF55874">
    <property type="entry name" value="ATPase domain of HSP90 chaperone/DNA topoisomerase II/histidine kinase"/>
    <property type="match status" value="1"/>
</dbReference>
<dbReference type="InterPro" id="IPR008279">
    <property type="entry name" value="PEP-util_enz_mobile_dom"/>
</dbReference>
<dbReference type="Pfam" id="PF00391">
    <property type="entry name" value="PEP-utilizers"/>
    <property type="match status" value="1"/>
</dbReference>
<keyword evidence="4" id="KW-0175">Coiled coil</keyword>
<keyword evidence="2" id="KW-0547">Nucleotide-binding</keyword>
<dbReference type="GO" id="GO:0005524">
    <property type="term" value="F:ATP binding"/>
    <property type="evidence" value="ECO:0007669"/>
    <property type="project" value="UniProtKB-KW"/>
</dbReference>
<dbReference type="Proteomes" id="UP000177306">
    <property type="component" value="Unassembled WGS sequence"/>
</dbReference>
<evidence type="ECO:0000256" key="2">
    <source>
        <dbReference type="ARBA" id="ARBA00022741"/>
    </source>
</evidence>
<keyword evidence="3" id="KW-0067">ATP-binding</keyword>
<evidence type="ECO:0000259" key="6">
    <source>
        <dbReference type="Pfam" id="PF17942"/>
    </source>
</evidence>
<protein>
    <submittedName>
        <fullName evidence="7">Uncharacterized protein</fullName>
    </submittedName>
</protein>
<organism evidence="7 8">
    <name type="scientific">Candidatus Kaiserbacteria bacterium RIFCSPLOWO2_01_FULL_53_17</name>
    <dbReference type="NCBI Taxonomy" id="1798511"/>
    <lineage>
        <taxon>Bacteria</taxon>
        <taxon>Candidatus Kaiseribacteriota</taxon>
    </lineage>
</organism>
<gene>
    <name evidence="7" type="ORF">A3A38_02955</name>
</gene>
<feature type="domain" description="Morc S5" evidence="6">
    <location>
        <begin position="226"/>
        <end position="301"/>
    </location>
</feature>
<reference evidence="7 8" key="1">
    <citation type="journal article" date="2016" name="Nat. Commun.">
        <title>Thousands of microbial genomes shed light on interconnected biogeochemical processes in an aquifer system.</title>
        <authorList>
            <person name="Anantharaman K."/>
            <person name="Brown C.T."/>
            <person name="Hug L.A."/>
            <person name="Sharon I."/>
            <person name="Castelle C.J."/>
            <person name="Probst A.J."/>
            <person name="Thomas B.C."/>
            <person name="Singh A."/>
            <person name="Wilkins M.J."/>
            <person name="Karaoz U."/>
            <person name="Brodie E.L."/>
            <person name="Williams K.H."/>
            <person name="Hubbard S.S."/>
            <person name="Banfield J.F."/>
        </authorList>
    </citation>
    <scope>NUCLEOTIDE SEQUENCE [LARGE SCALE GENOMIC DNA]</scope>
</reference>
<evidence type="ECO:0000313" key="7">
    <source>
        <dbReference type="EMBL" id="OGG72607.1"/>
    </source>
</evidence>
<dbReference type="InterPro" id="IPR036890">
    <property type="entry name" value="HATPase_C_sf"/>
</dbReference>
<dbReference type="Gene3D" id="3.50.30.10">
    <property type="entry name" value="Phosphohistidine domain"/>
    <property type="match status" value="1"/>
</dbReference>
<dbReference type="Pfam" id="PF13589">
    <property type="entry name" value="HATPase_c_3"/>
    <property type="match status" value="1"/>
</dbReference>
<name>A0A1F6EG29_9BACT</name>
<dbReference type="Gene3D" id="3.30.565.10">
    <property type="entry name" value="Histidine kinase-like ATPase, C-terminal domain"/>
    <property type="match status" value="1"/>
</dbReference>
<evidence type="ECO:0000256" key="4">
    <source>
        <dbReference type="ARBA" id="ARBA00023054"/>
    </source>
</evidence>
<dbReference type="SUPFAM" id="SSF52009">
    <property type="entry name" value="Phosphohistidine domain"/>
    <property type="match status" value="1"/>
</dbReference>
<proteinExistence type="inferred from homology"/>
<comment type="similarity">
    <text evidence="1">Belongs to the PEP-utilizing enzyme family.</text>
</comment>
<dbReference type="PANTHER" id="PTHR43030">
    <property type="entry name" value="PHOSPHOENOLPYRUVATE SYNTHASE"/>
    <property type="match status" value="1"/>
</dbReference>
<dbReference type="AlphaFoldDB" id="A0A1F6EG29"/>
<evidence type="ECO:0000259" key="5">
    <source>
        <dbReference type="Pfam" id="PF00391"/>
    </source>
</evidence>
<evidence type="ECO:0000313" key="8">
    <source>
        <dbReference type="Proteomes" id="UP000177306"/>
    </source>
</evidence>
<dbReference type="InterPro" id="IPR006319">
    <property type="entry name" value="PEP_synth"/>
</dbReference>
<dbReference type="Pfam" id="PF17942">
    <property type="entry name" value="Morc6_S5"/>
    <property type="match status" value="1"/>
</dbReference>
<sequence length="423" mass="47352">MEKQTKKYIDISPHRSILTKISQTGYSVQEALAELVDNAVDARVEGKKLSVFINIIEDAITVSDDGKGMTEGQAANAIRLGYSEKKEQLGEFGLGLKTATSFLGKEFTLITTPKDSSDEYMLEYNEDEWLEKGDWNKYPFVVNHGVDAAKSGTTIIVRRLKINIPQTLSHRIRDEFGARFGPFIKNGELDLFFNDDLCPPGSSSVIDDKKSEFTFEFKGGKATGWWGYQVSGLNKSYYGFQTFRRGRLVTTFDKIGLTPNQDIKQIIGELHIEGIPITHDKKGWLKSSREYQELEALMREHFKPFEKRPKRILSGFPASSGKVVGIARIVMMLVSSDMEKDIGRIKKGDIIVTVMTRPQYLLGIRRAAGIVTNFGGHLCHAAIVAREFNIPAVVGTQTATSTLRDGQRIILDGNDGNIYDYED</sequence>
<dbReference type="PANTHER" id="PTHR43030:SF1">
    <property type="entry name" value="PHOSPHOENOLPYRUVATE SYNTHASE"/>
    <property type="match status" value="1"/>
</dbReference>